<organism evidence="1 2">
    <name type="scientific">Parazoarcus communis</name>
    <dbReference type="NCBI Taxonomy" id="41977"/>
    <lineage>
        <taxon>Bacteria</taxon>
        <taxon>Pseudomonadati</taxon>
        <taxon>Pseudomonadota</taxon>
        <taxon>Betaproteobacteria</taxon>
        <taxon>Rhodocyclales</taxon>
        <taxon>Zoogloeaceae</taxon>
        <taxon>Parazoarcus</taxon>
    </lineage>
</organism>
<protein>
    <recommendedName>
        <fullName evidence="3">Single-stranded DNA-binding protein</fullName>
    </recommendedName>
</protein>
<accession>A0A2U8GZ28</accession>
<dbReference type="EMBL" id="CP022187">
    <property type="protein sequence ID" value="AWI77705.1"/>
    <property type="molecule type" value="Genomic_DNA"/>
</dbReference>
<sequence length="109" mass="12240">MFVAQASLAHHGWAWATDMEFELTGTITKARLGNPHGELNVAVKDESWVVEVGQPWRNERAGLSDEMLGVGRVITVHGHRSSNPEQRVMKAERIIIDGKSYNLYPDRKS</sequence>
<dbReference type="Pfam" id="PF19649">
    <property type="entry name" value="DUF6152"/>
    <property type="match status" value="1"/>
</dbReference>
<evidence type="ECO:0008006" key="3">
    <source>
        <dbReference type="Google" id="ProtNLM"/>
    </source>
</evidence>
<dbReference type="AlphaFoldDB" id="A0A2U8GZ28"/>
<reference evidence="1 2" key="1">
    <citation type="submission" date="2017-06" db="EMBL/GenBank/DDBJ databases">
        <title>Azoarcus.</title>
        <authorList>
            <person name="Woo J.-H."/>
            <person name="Kim H.-S."/>
        </authorList>
    </citation>
    <scope>NUCLEOTIDE SEQUENCE [LARGE SCALE GENOMIC DNA]</scope>
    <source>
        <strain evidence="1 2">TSPY31</strain>
    </source>
</reference>
<name>A0A2U8GZ28_9RHOO</name>
<keyword evidence="2" id="KW-1185">Reference proteome</keyword>
<dbReference type="Proteomes" id="UP000244930">
    <property type="component" value="Chromosome"/>
</dbReference>
<evidence type="ECO:0000313" key="2">
    <source>
        <dbReference type="Proteomes" id="UP000244930"/>
    </source>
</evidence>
<evidence type="ECO:0000313" key="1">
    <source>
        <dbReference type="EMBL" id="AWI77705.1"/>
    </source>
</evidence>
<proteinExistence type="predicted"/>
<gene>
    <name evidence="1" type="ORF">CEW83_13640</name>
</gene>
<dbReference type="KEGG" id="acom:CEW83_13640"/>
<dbReference type="InterPro" id="IPR046150">
    <property type="entry name" value="DUF6152"/>
</dbReference>